<proteinExistence type="inferred from homology"/>
<dbReference type="InterPro" id="IPR005119">
    <property type="entry name" value="LysR_subst-bd"/>
</dbReference>
<evidence type="ECO:0000313" key="6">
    <source>
        <dbReference type="EMBL" id="MCO1656552.1"/>
    </source>
</evidence>
<feature type="domain" description="HTH lysR-type" evidence="5">
    <location>
        <begin position="1"/>
        <end position="58"/>
    </location>
</feature>
<reference evidence="6" key="1">
    <citation type="submission" date="2021-04" db="EMBL/GenBank/DDBJ databases">
        <title>Pseudonocardia sp. nov., isolated from sandy soil of mangrove forest.</title>
        <authorList>
            <person name="Zan Z."/>
            <person name="Huang R."/>
            <person name="Liu W."/>
        </authorList>
    </citation>
    <scope>NUCLEOTIDE SEQUENCE</scope>
    <source>
        <strain evidence="6">S2-4</strain>
    </source>
</reference>
<sequence>MERRDIEVFLALAEELHFGRTAERLHVSQARVSQTIAALERRFGAALFARSSRRVALTPLGARLRDDLAPAFARIEGAVARAVAAGRGLDGELPVAFEAPGVADLIRPLLEAYRTPDRSVAVREADFTDVFASLRAGEVDALVTLLPVAEPDLVVGPELLVEPMVLAVATGHPFARRDHVTLDDLARDTVLRAARPAPAYWRDPPAPWTTARGAPITRGPTFATFQELLAAVAAGTGVCPLAAHAADYFTRPTVRFVPFRDAPPVAWALVWRAGGATARVTALAALAAAAP</sequence>
<dbReference type="InterPro" id="IPR000847">
    <property type="entry name" value="LysR_HTH_N"/>
</dbReference>
<dbReference type="Gene3D" id="1.10.10.10">
    <property type="entry name" value="Winged helix-like DNA-binding domain superfamily/Winged helix DNA-binding domain"/>
    <property type="match status" value="1"/>
</dbReference>
<dbReference type="RefSeq" id="WP_252439377.1">
    <property type="nucleotide sequence ID" value="NZ_JAGSOV010000035.1"/>
</dbReference>
<gene>
    <name evidence="6" type="ORF">KDL28_15960</name>
</gene>
<dbReference type="Proteomes" id="UP001165283">
    <property type="component" value="Unassembled WGS sequence"/>
</dbReference>
<keyword evidence="4" id="KW-0804">Transcription</keyword>
<dbReference type="InterPro" id="IPR036388">
    <property type="entry name" value="WH-like_DNA-bd_sf"/>
</dbReference>
<organism evidence="6 7">
    <name type="scientific">Pseudonocardia humida</name>
    <dbReference type="NCBI Taxonomy" id="2800819"/>
    <lineage>
        <taxon>Bacteria</taxon>
        <taxon>Bacillati</taxon>
        <taxon>Actinomycetota</taxon>
        <taxon>Actinomycetes</taxon>
        <taxon>Pseudonocardiales</taxon>
        <taxon>Pseudonocardiaceae</taxon>
        <taxon>Pseudonocardia</taxon>
    </lineage>
</organism>
<dbReference type="EMBL" id="JAGSOV010000035">
    <property type="protein sequence ID" value="MCO1656552.1"/>
    <property type="molecule type" value="Genomic_DNA"/>
</dbReference>
<dbReference type="PANTHER" id="PTHR30346:SF0">
    <property type="entry name" value="HCA OPERON TRANSCRIPTIONAL ACTIVATOR HCAR"/>
    <property type="match status" value="1"/>
</dbReference>
<evidence type="ECO:0000256" key="2">
    <source>
        <dbReference type="ARBA" id="ARBA00023015"/>
    </source>
</evidence>
<dbReference type="SUPFAM" id="SSF53850">
    <property type="entry name" value="Periplasmic binding protein-like II"/>
    <property type="match status" value="1"/>
</dbReference>
<dbReference type="PRINTS" id="PR00039">
    <property type="entry name" value="HTHLYSR"/>
</dbReference>
<dbReference type="PANTHER" id="PTHR30346">
    <property type="entry name" value="TRANSCRIPTIONAL DUAL REGULATOR HCAR-RELATED"/>
    <property type="match status" value="1"/>
</dbReference>
<keyword evidence="7" id="KW-1185">Reference proteome</keyword>
<dbReference type="Gene3D" id="3.40.190.10">
    <property type="entry name" value="Periplasmic binding protein-like II"/>
    <property type="match status" value="2"/>
</dbReference>
<dbReference type="InterPro" id="IPR036390">
    <property type="entry name" value="WH_DNA-bd_sf"/>
</dbReference>
<protein>
    <submittedName>
        <fullName evidence="6">LysR family transcriptional regulator</fullName>
    </submittedName>
</protein>
<evidence type="ECO:0000256" key="3">
    <source>
        <dbReference type="ARBA" id="ARBA00023125"/>
    </source>
</evidence>
<evidence type="ECO:0000256" key="4">
    <source>
        <dbReference type="ARBA" id="ARBA00023163"/>
    </source>
</evidence>
<dbReference type="Pfam" id="PF00126">
    <property type="entry name" value="HTH_1"/>
    <property type="match status" value="1"/>
</dbReference>
<evidence type="ECO:0000313" key="7">
    <source>
        <dbReference type="Proteomes" id="UP001165283"/>
    </source>
</evidence>
<accession>A0ABT1A0M1</accession>
<name>A0ABT1A0M1_9PSEU</name>
<dbReference type="PROSITE" id="PS50931">
    <property type="entry name" value="HTH_LYSR"/>
    <property type="match status" value="1"/>
</dbReference>
<keyword evidence="3" id="KW-0238">DNA-binding</keyword>
<comment type="caution">
    <text evidence="6">The sequence shown here is derived from an EMBL/GenBank/DDBJ whole genome shotgun (WGS) entry which is preliminary data.</text>
</comment>
<comment type="similarity">
    <text evidence="1">Belongs to the LysR transcriptional regulatory family.</text>
</comment>
<dbReference type="Pfam" id="PF03466">
    <property type="entry name" value="LysR_substrate"/>
    <property type="match status" value="1"/>
</dbReference>
<keyword evidence="2" id="KW-0805">Transcription regulation</keyword>
<evidence type="ECO:0000256" key="1">
    <source>
        <dbReference type="ARBA" id="ARBA00009437"/>
    </source>
</evidence>
<evidence type="ECO:0000259" key="5">
    <source>
        <dbReference type="PROSITE" id="PS50931"/>
    </source>
</evidence>
<dbReference type="SUPFAM" id="SSF46785">
    <property type="entry name" value="Winged helix' DNA-binding domain"/>
    <property type="match status" value="1"/>
</dbReference>